<feature type="signal peptide" evidence="1">
    <location>
        <begin position="1"/>
        <end position="21"/>
    </location>
</feature>
<sequence length="222" mass="25084">MRKKLLAIASILVLSIFFVSCGDKGSKANNKDTSSNKEQVKTTYSLAKDYTAVGTTIDGNEILDIIKDTPIENVEKAELFLSKKDKDDNDIDCYVSYQKDGKDKITEFELIKDTSDKYVVSSKDQEDDKTKEQLIKDAKNYKDDKDDNVKVTSWEQASAIVEDEYESSAVVLGKLKYEGTIDFQGKKCYKVDMKDNSSNKTFNTYVDVNTGKIYNEEGKEVD</sequence>
<dbReference type="PROSITE" id="PS51257">
    <property type="entry name" value="PROKAR_LIPOPROTEIN"/>
    <property type="match status" value="1"/>
</dbReference>
<reference evidence="2 3" key="1">
    <citation type="submission" date="2016-11" db="EMBL/GenBank/DDBJ databases">
        <authorList>
            <person name="Jaros S."/>
            <person name="Januszkiewicz K."/>
            <person name="Wedrychowicz H."/>
        </authorList>
    </citation>
    <scope>NUCLEOTIDE SEQUENCE [LARGE SCALE GENOMIC DNA]</scope>
    <source>
        <strain evidence="2 3">DSM 2631</strain>
    </source>
</reference>
<feature type="chain" id="PRO_5039421434" description="Peptidase propeptide and YPEB domain-containing protein" evidence="1">
    <location>
        <begin position="22"/>
        <end position="222"/>
    </location>
</feature>
<evidence type="ECO:0000313" key="3">
    <source>
        <dbReference type="Proteomes" id="UP000184035"/>
    </source>
</evidence>
<keyword evidence="3" id="KW-1185">Reference proteome</keyword>
<keyword evidence="1" id="KW-0732">Signal</keyword>
<evidence type="ECO:0000256" key="1">
    <source>
        <dbReference type="SAM" id="SignalP"/>
    </source>
</evidence>
<accession>A0A1M4YS90</accession>
<gene>
    <name evidence="2" type="ORF">SAMN05443638_13116</name>
</gene>
<dbReference type="AlphaFoldDB" id="A0A1M4YS90"/>
<dbReference type="RefSeq" id="WP_072897420.1">
    <property type="nucleotide sequence ID" value="NZ_FQVM01000031.1"/>
</dbReference>
<evidence type="ECO:0008006" key="4">
    <source>
        <dbReference type="Google" id="ProtNLM"/>
    </source>
</evidence>
<protein>
    <recommendedName>
        <fullName evidence="4">Peptidase propeptide and YPEB domain-containing protein</fullName>
    </recommendedName>
</protein>
<dbReference type="Proteomes" id="UP000184035">
    <property type="component" value="Unassembled WGS sequence"/>
</dbReference>
<name>A0A1M4YS90_9CLOT</name>
<dbReference type="EMBL" id="FQVM01000031">
    <property type="protein sequence ID" value="SHF08558.1"/>
    <property type="molecule type" value="Genomic_DNA"/>
</dbReference>
<evidence type="ECO:0000313" key="2">
    <source>
        <dbReference type="EMBL" id="SHF08558.1"/>
    </source>
</evidence>
<proteinExistence type="predicted"/>
<organism evidence="2 3">
    <name type="scientific">Clostridium fallax</name>
    <dbReference type="NCBI Taxonomy" id="1533"/>
    <lineage>
        <taxon>Bacteria</taxon>
        <taxon>Bacillati</taxon>
        <taxon>Bacillota</taxon>
        <taxon>Clostridia</taxon>
        <taxon>Eubacteriales</taxon>
        <taxon>Clostridiaceae</taxon>
        <taxon>Clostridium</taxon>
    </lineage>
</organism>